<organism evidence="1 2">
    <name type="scientific">Trichogramma kaykai</name>
    <dbReference type="NCBI Taxonomy" id="54128"/>
    <lineage>
        <taxon>Eukaryota</taxon>
        <taxon>Metazoa</taxon>
        <taxon>Ecdysozoa</taxon>
        <taxon>Arthropoda</taxon>
        <taxon>Hexapoda</taxon>
        <taxon>Insecta</taxon>
        <taxon>Pterygota</taxon>
        <taxon>Neoptera</taxon>
        <taxon>Endopterygota</taxon>
        <taxon>Hymenoptera</taxon>
        <taxon>Apocrita</taxon>
        <taxon>Proctotrupomorpha</taxon>
        <taxon>Chalcidoidea</taxon>
        <taxon>Trichogrammatidae</taxon>
        <taxon>Trichogramma</taxon>
    </lineage>
</organism>
<gene>
    <name evidence="1" type="ORF">TKK_010830</name>
</gene>
<protein>
    <submittedName>
        <fullName evidence="1">Uncharacterized protein</fullName>
    </submittedName>
</protein>
<dbReference type="AlphaFoldDB" id="A0ABD2WPI5"/>
<accession>A0ABD2WPI5</accession>
<evidence type="ECO:0000313" key="1">
    <source>
        <dbReference type="EMBL" id="KAL3395002.1"/>
    </source>
</evidence>
<proteinExistence type="predicted"/>
<dbReference type="EMBL" id="JBJJXI010000086">
    <property type="protein sequence ID" value="KAL3395002.1"/>
    <property type="molecule type" value="Genomic_DNA"/>
</dbReference>
<dbReference type="Proteomes" id="UP001627154">
    <property type="component" value="Unassembled WGS sequence"/>
</dbReference>
<comment type="caution">
    <text evidence="1">The sequence shown here is derived from an EMBL/GenBank/DDBJ whole genome shotgun (WGS) entry which is preliminary data.</text>
</comment>
<name>A0ABD2WPI5_9HYME</name>
<sequence length="148" mass="17121">MDEATKFLLAQQLENAELIPKIEINLRKAPKERQLVNIYRKKREQAEELWKEFKANHFILVAKEGLKKNEYFTAGVYEVTEDAYIDTLMYIDSKVPPAAQPRPAKVTPTPKTSEDIVQRIQLPRIELPTFNGDPILWEGFSLIKTYSA</sequence>
<reference evidence="1 2" key="1">
    <citation type="journal article" date="2024" name="bioRxiv">
        <title>A reference genome for Trichogramma kaykai: A tiny desert-dwelling parasitoid wasp with competing sex-ratio distorters.</title>
        <authorList>
            <person name="Culotta J."/>
            <person name="Lindsey A.R."/>
        </authorList>
    </citation>
    <scope>NUCLEOTIDE SEQUENCE [LARGE SCALE GENOMIC DNA]</scope>
    <source>
        <strain evidence="1 2">KSX58</strain>
    </source>
</reference>
<keyword evidence="2" id="KW-1185">Reference proteome</keyword>
<evidence type="ECO:0000313" key="2">
    <source>
        <dbReference type="Proteomes" id="UP001627154"/>
    </source>
</evidence>